<dbReference type="InterPro" id="IPR056884">
    <property type="entry name" value="NPHP3-like_N"/>
</dbReference>
<accession>A0A164YWI7</accession>
<dbReference type="EMBL" id="KV419397">
    <property type="protein sequence ID" value="KZS97305.1"/>
    <property type="molecule type" value="Genomic_DNA"/>
</dbReference>
<protein>
    <recommendedName>
        <fullName evidence="2">Nephrocystin 3-like N-terminal domain-containing protein</fullName>
    </recommendedName>
</protein>
<reference evidence="3 4" key="1">
    <citation type="journal article" date="2016" name="Mol. Biol. Evol.">
        <title>Comparative Genomics of Early-Diverging Mushroom-Forming Fungi Provides Insights into the Origins of Lignocellulose Decay Capabilities.</title>
        <authorList>
            <person name="Nagy L.G."/>
            <person name="Riley R."/>
            <person name="Tritt A."/>
            <person name="Adam C."/>
            <person name="Daum C."/>
            <person name="Floudas D."/>
            <person name="Sun H."/>
            <person name="Yadav J.S."/>
            <person name="Pangilinan J."/>
            <person name="Larsson K.H."/>
            <person name="Matsuura K."/>
            <person name="Barry K."/>
            <person name="Labutti K."/>
            <person name="Kuo R."/>
            <person name="Ohm R.A."/>
            <person name="Bhattacharya S.S."/>
            <person name="Shirouzu T."/>
            <person name="Yoshinaga Y."/>
            <person name="Martin F.M."/>
            <person name="Grigoriev I.V."/>
            <person name="Hibbett D.S."/>
        </authorList>
    </citation>
    <scope>NUCLEOTIDE SEQUENCE [LARGE SCALE GENOMIC DNA]</scope>
    <source>
        <strain evidence="3 4">HHB9708</strain>
    </source>
</reference>
<organism evidence="3 4">
    <name type="scientific">Sistotremastrum niveocremeum HHB9708</name>
    <dbReference type="NCBI Taxonomy" id="1314777"/>
    <lineage>
        <taxon>Eukaryota</taxon>
        <taxon>Fungi</taxon>
        <taxon>Dikarya</taxon>
        <taxon>Basidiomycota</taxon>
        <taxon>Agaricomycotina</taxon>
        <taxon>Agaricomycetes</taxon>
        <taxon>Sistotremastrales</taxon>
        <taxon>Sistotremastraceae</taxon>
        <taxon>Sertulicium</taxon>
        <taxon>Sertulicium niveocremeum</taxon>
    </lineage>
</organism>
<dbReference type="AlphaFoldDB" id="A0A164YWI7"/>
<keyword evidence="1" id="KW-0677">Repeat</keyword>
<sequence>MLRLFPCTLTSSSIGDERTATDTISELIIRPRTWTKETKCLYMHIIIPVVVDRLTVSDRRPNIGLCDERIASWQSNSHRACDSHIQDRDALVNKLLTWACAHHDNDRGARIFFFSGPEDTGKSSVCYTISEISAQTNMLGASCFFHCEGLYAPYRTFVKYLLAQLADFSPGCAELIGDKLGTAGQGWDARWNEKHIVSHFKSLFLSSLMLLEDHLPVLFIFDGLESLEGRDFFCQILAESMPILPSNLRFILTSRRALQPDPFGHLSNDLIIRQNLTTT</sequence>
<evidence type="ECO:0000259" key="2">
    <source>
        <dbReference type="Pfam" id="PF24883"/>
    </source>
</evidence>
<evidence type="ECO:0000313" key="4">
    <source>
        <dbReference type="Proteomes" id="UP000076722"/>
    </source>
</evidence>
<name>A0A164YWI7_9AGAM</name>
<dbReference type="Proteomes" id="UP000076722">
    <property type="component" value="Unassembled WGS sequence"/>
</dbReference>
<proteinExistence type="predicted"/>
<feature type="domain" description="Nephrocystin 3-like N-terminal" evidence="2">
    <location>
        <begin position="104"/>
        <end position="255"/>
    </location>
</feature>
<dbReference type="InterPro" id="IPR027417">
    <property type="entry name" value="P-loop_NTPase"/>
</dbReference>
<evidence type="ECO:0000313" key="3">
    <source>
        <dbReference type="EMBL" id="KZS97305.1"/>
    </source>
</evidence>
<dbReference type="Pfam" id="PF24883">
    <property type="entry name" value="NPHP3_N"/>
    <property type="match status" value="1"/>
</dbReference>
<keyword evidence="4" id="KW-1185">Reference proteome</keyword>
<dbReference type="SUPFAM" id="SSF52540">
    <property type="entry name" value="P-loop containing nucleoside triphosphate hydrolases"/>
    <property type="match status" value="1"/>
</dbReference>
<evidence type="ECO:0000256" key="1">
    <source>
        <dbReference type="ARBA" id="ARBA00022737"/>
    </source>
</evidence>
<gene>
    <name evidence="3" type="ORF">SISNIDRAFT_249495</name>
</gene>